<organism evidence="3 4">
    <name type="scientific">Cylicostephanus goldi</name>
    <name type="common">Nematode worm</name>
    <dbReference type="NCBI Taxonomy" id="71465"/>
    <lineage>
        <taxon>Eukaryota</taxon>
        <taxon>Metazoa</taxon>
        <taxon>Ecdysozoa</taxon>
        <taxon>Nematoda</taxon>
        <taxon>Chromadorea</taxon>
        <taxon>Rhabditida</taxon>
        <taxon>Rhabditina</taxon>
        <taxon>Rhabditomorpha</taxon>
        <taxon>Strongyloidea</taxon>
        <taxon>Strongylidae</taxon>
        <taxon>Cylicostephanus</taxon>
    </lineage>
</organism>
<keyword evidence="2" id="KW-0711">Selenium</keyword>
<accession>A0A3P6SZC6</accession>
<sequence>MLHVWQISPGILKESIDLGAYDGCLTTTVRFLHNPECNHAFACSAVGSSVFHLHMNSVNDKWSADKVFHVEPIQVENWLSPEMPALLTDLVISMNDKFAYVAGWLHGCIWQLDIADPFRVSPLNKVRNIFDVFQDRLSYSGFLNSFYPQVLFRFESVVLLFYCSPNLETI</sequence>
<evidence type="ECO:0000256" key="2">
    <source>
        <dbReference type="ARBA" id="ARBA00023266"/>
    </source>
</evidence>
<comment type="similarity">
    <text evidence="1">Belongs to the selenium-binding protein family.</text>
</comment>
<dbReference type="InterPro" id="IPR008826">
    <property type="entry name" value="Se-bd"/>
</dbReference>
<reference evidence="3 4" key="1">
    <citation type="submission" date="2018-11" db="EMBL/GenBank/DDBJ databases">
        <authorList>
            <consortium name="Pathogen Informatics"/>
        </authorList>
    </citation>
    <scope>NUCLEOTIDE SEQUENCE [LARGE SCALE GENOMIC DNA]</scope>
</reference>
<protein>
    <recommendedName>
        <fullName evidence="5">ELYS beta-propeller domain-containing protein</fullName>
    </recommendedName>
</protein>
<dbReference type="Proteomes" id="UP000271889">
    <property type="component" value="Unassembled WGS sequence"/>
</dbReference>
<evidence type="ECO:0000256" key="1">
    <source>
        <dbReference type="ARBA" id="ARBA00005606"/>
    </source>
</evidence>
<evidence type="ECO:0000313" key="3">
    <source>
        <dbReference type="EMBL" id="VDK58938.1"/>
    </source>
</evidence>
<dbReference type="SUPFAM" id="SSF75011">
    <property type="entry name" value="3-carboxy-cis,cis-mucoante lactonizing enzyme"/>
    <property type="match status" value="1"/>
</dbReference>
<evidence type="ECO:0008006" key="5">
    <source>
        <dbReference type="Google" id="ProtNLM"/>
    </source>
</evidence>
<evidence type="ECO:0000313" key="4">
    <source>
        <dbReference type="Proteomes" id="UP000271889"/>
    </source>
</evidence>
<proteinExistence type="inferred from homology"/>
<gene>
    <name evidence="3" type="ORF">CGOC_LOCUS4490</name>
</gene>
<dbReference type="PANTHER" id="PTHR23300:SF3">
    <property type="entry name" value="SELENIUM-BINDING PROTEIN-RELATED"/>
    <property type="match status" value="1"/>
</dbReference>
<keyword evidence="4" id="KW-1185">Reference proteome</keyword>
<dbReference type="PANTHER" id="PTHR23300">
    <property type="entry name" value="METHANETHIOL OXIDASE"/>
    <property type="match status" value="1"/>
</dbReference>
<dbReference type="EMBL" id="UYRV01012485">
    <property type="protein sequence ID" value="VDK58938.1"/>
    <property type="molecule type" value="Genomic_DNA"/>
</dbReference>
<dbReference type="Pfam" id="PF05694">
    <property type="entry name" value="SBP56"/>
    <property type="match status" value="1"/>
</dbReference>
<dbReference type="OrthoDB" id="10252446at2759"/>
<name>A0A3P6SZC6_CYLGO</name>
<dbReference type="GO" id="GO:0008430">
    <property type="term" value="F:selenium binding"/>
    <property type="evidence" value="ECO:0007669"/>
    <property type="project" value="InterPro"/>
</dbReference>
<dbReference type="AlphaFoldDB" id="A0A3P6SZC6"/>